<feature type="compositionally biased region" description="Polar residues" evidence="1">
    <location>
        <begin position="113"/>
        <end position="133"/>
    </location>
</feature>
<sequence>MSGIIELHTGDSVPCYESRDCPAGRCSSSTAVGKWQARPQGAKSYGQADPQTSCPNLEQTTLKARRDTDFTTESDFESAKDNRKGSTTRTPGCRKTSQASKHQKHQASQQSKGRTSVGSEPKQNVSRKQPLSKTQRKADIETSVSSG</sequence>
<keyword evidence="2" id="KW-1185">Reference proteome</keyword>
<evidence type="ECO:0000256" key="1">
    <source>
        <dbReference type="SAM" id="MobiDB-lite"/>
    </source>
</evidence>
<feature type="compositionally biased region" description="Polar residues" evidence="1">
    <location>
        <begin position="49"/>
        <end position="62"/>
    </location>
</feature>
<protein>
    <submittedName>
        <fullName evidence="3">Leucine-rich repeat and coiled-coil domain-containing protein 1-like</fullName>
    </submittedName>
</protein>
<accession>A0A8J0R421</accession>
<evidence type="ECO:0000313" key="3">
    <source>
        <dbReference type="RefSeq" id="XP_004915214.1"/>
    </source>
</evidence>
<dbReference type="RefSeq" id="XP_004915214.1">
    <property type="nucleotide sequence ID" value="XM_004915157.4"/>
</dbReference>
<dbReference type="KEGG" id="xtr:101730372"/>
<proteinExistence type="predicted"/>
<name>A0A8J0R421_XENTR</name>
<organism evidence="2 3">
    <name type="scientific">Xenopus tropicalis</name>
    <name type="common">Western clawed frog</name>
    <name type="synonym">Silurana tropicalis</name>
    <dbReference type="NCBI Taxonomy" id="8364"/>
    <lineage>
        <taxon>Eukaryota</taxon>
        <taxon>Metazoa</taxon>
        <taxon>Chordata</taxon>
        <taxon>Craniata</taxon>
        <taxon>Vertebrata</taxon>
        <taxon>Euteleostomi</taxon>
        <taxon>Amphibia</taxon>
        <taxon>Batrachia</taxon>
        <taxon>Anura</taxon>
        <taxon>Pipoidea</taxon>
        <taxon>Pipidae</taxon>
        <taxon>Xenopodinae</taxon>
        <taxon>Xenopus</taxon>
        <taxon>Silurana</taxon>
    </lineage>
</organism>
<feature type="region of interest" description="Disordered" evidence="1">
    <location>
        <begin position="19"/>
        <end position="147"/>
    </location>
</feature>
<dbReference type="Xenbase" id="XB-GENE-29084503">
    <property type="gene designation" value="LOC101730372"/>
</dbReference>
<gene>
    <name evidence="3 4" type="primary">LOC101730372</name>
</gene>
<evidence type="ECO:0000313" key="2">
    <source>
        <dbReference type="Proteomes" id="UP000008143"/>
    </source>
</evidence>
<reference evidence="3" key="1">
    <citation type="submission" date="2025-08" db="UniProtKB">
        <authorList>
            <consortium name="RefSeq"/>
        </authorList>
    </citation>
    <scope>IDENTIFICATION</scope>
    <source>
        <strain evidence="3">Nigerian</strain>
        <tissue evidence="3">Liver and blood</tissue>
    </source>
</reference>
<dbReference type="GeneID" id="101730372"/>
<dbReference type="AlphaFoldDB" id="A0A8J0R421"/>
<evidence type="ECO:0000313" key="4">
    <source>
        <dbReference type="Xenbase" id="XB-GENE-29084503"/>
    </source>
</evidence>
<dbReference type="AGR" id="Xenbase:XB-GENE-29084503"/>
<dbReference type="Proteomes" id="UP000008143">
    <property type="component" value="Chromosome 6"/>
</dbReference>